<proteinExistence type="predicted"/>
<dbReference type="AlphaFoldDB" id="A0A378X3V8"/>
<accession>A0A378X3V8</accession>
<protein>
    <submittedName>
        <fullName evidence="2">Uncharacterized protein</fullName>
    </submittedName>
</protein>
<dbReference type="RefSeq" id="WP_128145601.1">
    <property type="nucleotide sequence ID" value="NZ_UGRU01000001.1"/>
</dbReference>
<feature type="chain" id="PRO_5039010787" evidence="1">
    <location>
        <begin position="29"/>
        <end position="111"/>
    </location>
</feature>
<gene>
    <name evidence="2" type="ORF">NCTC13184_06825</name>
</gene>
<feature type="signal peptide" evidence="1">
    <location>
        <begin position="1"/>
        <end position="28"/>
    </location>
</feature>
<organism evidence="2 3">
    <name type="scientific">Nocardia africana</name>
    <dbReference type="NCBI Taxonomy" id="134964"/>
    <lineage>
        <taxon>Bacteria</taxon>
        <taxon>Bacillati</taxon>
        <taxon>Actinomycetota</taxon>
        <taxon>Actinomycetes</taxon>
        <taxon>Mycobacteriales</taxon>
        <taxon>Nocardiaceae</taxon>
        <taxon>Nocardia</taxon>
    </lineage>
</organism>
<evidence type="ECO:0000313" key="2">
    <source>
        <dbReference type="EMBL" id="SUA48276.1"/>
    </source>
</evidence>
<name>A0A378X3V8_9NOCA</name>
<dbReference type="EMBL" id="UGRU01000001">
    <property type="protein sequence ID" value="SUA48276.1"/>
    <property type="molecule type" value="Genomic_DNA"/>
</dbReference>
<keyword evidence="1" id="KW-0732">Signal</keyword>
<sequence length="111" mass="10749">MTRTRAVRKTSFTLLAAAAIGTASVAVATATPENPSAATTSAVTVVPAGPQVSGPAGSPSGTAATVADPVAAATPAQPQADQVSLLDLLPTPLNCLLSTGYALLCLGVPLP</sequence>
<evidence type="ECO:0000313" key="3">
    <source>
        <dbReference type="Proteomes" id="UP000255082"/>
    </source>
</evidence>
<evidence type="ECO:0000256" key="1">
    <source>
        <dbReference type="SAM" id="SignalP"/>
    </source>
</evidence>
<reference evidence="2 3" key="1">
    <citation type="submission" date="2018-06" db="EMBL/GenBank/DDBJ databases">
        <authorList>
            <consortium name="Pathogen Informatics"/>
            <person name="Doyle S."/>
        </authorList>
    </citation>
    <scope>NUCLEOTIDE SEQUENCE [LARGE SCALE GENOMIC DNA]</scope>
    <source>
        <strain evidence="2 3">NCTC13184</strain>
    </source>
</reference>
<dbReference type="Proteomes" id="UP000255082">
    <property type="component" value="Unassembled WGS sequence"/>
</dbReference>